<name>A0A316YWZ5_9BASI</name>
<organism evidence="1 2">
    <name type="scientific">Acaromyces ingoldii</name>
    <dbReference type="NCBI Taxonomy" id="215250"/>
    <lineage>
        <taxon>Eukaryota</taxon>
        <taxon>Fungi</taxon>
        <taxon>Dikarya</taxon>
        <taxon>Basidiomycota</taxon>
        <taxon>Ustilaginomycotina</taxon>
        <taxon>Exobasidiomycetes</taxon>
        <taxon>Exobasidiales</taxon>
        <taxon>Cryptobasidiaceae</taxon>
        <taxon>Acaromyces</taxon>
    </lineage>
</organism>
<dbReference type="RefSeq" id="XP_025379791.1">
    <property type="nucleotide sequence ID" value="XM_025524421.1"/>
</dbReference>
<reference evidence="1 2" key="1">
    <citation type="journal article" date="2018" name="Mol. Biol. Evol.">
        <title>Broad Genomic Sampling Reveals a Smut Pathogenic Ancestry of the Fungal Clade Ustilaginomycotina.</title>
        <authorList>
            <person name="Kijpornyongpan T."/>
            <person name="Mondo S.J."/>
            <person name="Barry K."/>
            <person name="Sandor L."/>
            <person name="Lee J."/>
            <person name="Lipzen A."/>
            <person name="Pangilinan J."/>
            <person name="LaButti K."/>
            <person name="Hainaut M."/>
            <person name="Henrissat B."/>
            <person name="Grigoriev I.V."/>
            <person name="Spatafora J.W."/>
            <person name="Aime M.C."/>
        </authorList>
    </citation>
    <scope>NUCLEOTIDE SEQUENCE [LARGE SCALE GENOMIC DNA]</scope>
    <source>
        <strain evidence="1 2">MCA 4198</strain>
    </source>
</reference>
<evidence type="ECO:0000313" key="2">
    <source>
        <dbReference type="Proteomes" id="UP000245768"/>
    </source>
</evidence>
<gene>
    <name evidence="1" type="ORF">FA10DRAFT_293363</name>
</gene>
<evidence type="ECO:0000313" key="1">
    <source>
        <dbReference type="EMBL" id="PWN92593.1"/>
    </source>
</evidence>
<dbReference type="GeneID" id="37046337"/>
<protein>
    <submittedName>
        <fullName evidence="1">Uncharacterized protein</fullName>
    </submittedName>
</protein>
<keyword evidence="2" id="KW-1185">Reference proteome</keyword>
<dbReference type="InParanoid" id="A0A316YWZ5"/>
<proteinExistence type="predicted"/>
<accession>A0A316YWZ5</accession>
<dbReference type="EMBL" id="KZ819635">
    <property type="protein sequence ID" value="PWN92593.1"/>
    <property type="molecule type" value="Genomic_DNA"/>
</dbReference>
<dbReference type="Proteomes" id="UP000245768">
    <property type="component" value="Unassembled WGS sequence"/>
</dbReference>
<dbReference type="AlphaFoldDB" id="A0A316YWZ5"/>
<sequence>MVLSFGKDAQTGNKRIVEALETLRSRTQTLYDAVKPEPSKLGIIGAGTIGAKAENVRMGINSAAAAIKATAKDNGGKLSDKEALEIHDFFQEKMINLIQETLHRMSTVHYKRFCELGMGIPSVVKMALGWFVNSDKAFIAAWEGAVADEAILKQVKEINTRILTMCEEAHAAYGGTK</sequence>
<dbReference type="OrthoDB" id="5591619at2759"/>